<dbReference type="GO" id="GO:0004180">
    <property type="term" value="F:carboxypeptidase activity"/>
    <property type="evidence" value="ECO:0007669"/>
    <property type="project" value="TreeGrafter"/>
</dbReference>
<dbReference type="KEGG" id="fcz:IMF26_04765"/>
<dbReference type="AlphaFoldDB" id="A0AAT9LE83"/>
<dbReference type="Pfam" id="PF02225">
    <property type="entry name" value="PA"/>
    <property type="match status" value="1"/>
</dbReference>
<dbReference type="InterPro" id="IPR007484">
    <property type="entry name" value="Peptidase_M28"/>
</dbReference>
<dbReference type="SUPFAM" id="SSF53187">
    <property type="entry name" value="Zn-dependent exopeptidases"/>
    <property type="match status" value="1"/>
</dbReference>
<protein>
    <submittedName>
        <fullName evidence="3">M28 family peptidase</fullName>
    </submittedName>
</protein>
<dbReference type="Pfam" id="PF04389">
    <property type="entry name" value="Peptidase_M28"/>
    <property type="match status" value="1"/>
</dbReference>
<evidence type="ECO:0000259" key="2">
    <source>
        <dbReference type="Pfam" id="PF04389"/>
    </source>
</evidence>
<feature type="domain" description="PA" evidence="1">
    <location>
        <begin position="101"/>
        <end position="203"/>
    </location>
</feature>
<dbReference type="SUPFAM" id="SSF52025">
    <property type="entry name" value="PA domain"/>
    <property type="match status" value="1"/>
</dbReference>
<dbReference type="EMBL" id="CP062796">
    <property type="protein sequence ID" value="QUL99369.1"/>
    <property type="molecule type" value="Genomic_DNA"/>
</dbReference>
<dbReference type="Gene3D" id="3.40.630.10">
    <property type="entry name" value="Zn peptidases"/>
    <property type="match status" value="1"/>
</dbReference>
<feature type="domain" description="Peptidase M28" evidence="2">
    <location>
        <begin position="231"/>
        <end position="418"/>
    </location>
</feature>
<dbReference type="InterPro" id="IPR039373">
    <property type="entry name" value="Peptidase_M28B"/>
</dbReference>
<reference evidence="3" key="2">
    <citation type="journal article" date="2023" name="Biology">
        <title>Prokaryotic Life Associated with Coal-Fire Gas Vents Revealed by Metagenomics.</title>
        <authorList>
            <person name="Kadnikov V.V."/>
            <person name="Mardanov A.V."/>
            <person name="Beletsky A.V."/>
            <person name="Karnachuk O.V."/>
            <person name="Ravin N.V."/>
        </authorList>
    </citation>
    <scope>NUCLEOTIDE SEQUENCE</scope>
    <source>
        <strain evidence="3">Bu02</strain>
    </source>
</reference>
<accession>A0AAT9LE83</accession>
<name>A0AAT9LE83_9FIRM</name>
<reference evidence="3" key="1">
    <citation type="submission" date="2020-10" db="EMBL/GenBank/DDBJ databases">
        <authorList>
            <person name="Kadnikov V."/>
            <person name="Beletsky A.V."/>
            <person name="Mardanov A.V."/>
            <person name="Karnachuk O.V."/>
            <person name="Ravin N.V."/>
        </authorList>
    </citation>
    <scope>NUCLEOTIDE SEQUENCE</scope>
    <source>
        <strain evidence="3">Bu02</strain>
    </source>
</reference>
<organism evidence="3">
    <name type="scientific">Candidatus Fermentithermobacillus carboniphilus</name>
    <dbReference type="NCBI Taxonomy" id="3085328"/>
    <lineage>
        <taxon>Bacteria</taxon>
        <taxon>Bacillati</taxon>
        <taxon>Bacillota</taxon>
        <taxon>Candidatus Fermentithermobacillia</taxon>
        <taxon>Candidatus Fermentithermobacillales</taxon>
        <taxon>Candidatus Fermentithermobacillaceae</taxon>
        <taxon>Candidatus Fermentithermobacillus</taxon>
    </lineage>
</organism>
<sequence>MQDEDLKKSLLATISAAEMQKHLHVMSGLHRRSGSPDDFKAVDYIVDYLSGYGIPVQVYEFSSLISYPVGANLRTLVPTEREFHCKTRALSPSTPPQGIVAEVVYVPIKDGTPGILGDDSLSDDFQGIDVRGKIVITDRGGPDGVLYAQRAGAVGLINAWPSDEDVIHEMIASPVWGTPTPESASWLPKIPCVSVTKRDGDILKEMCNSGTVKAILRTETDTAWRKLRLPVAQVEGTEEPEKFVLVGGHLDSWYVGITDNATGNAASLEMARVFHQFRDRLKRSVRFAWWPGHSYGRYSGSTWYNDNFWLDLYDNCLAYNNIDSPGCAGADDYSKLTAMGELKDLVEETASMITNMECFTVRPTRAADQSFWGTGVPSMFFLMGNRPKEKSAQVGGSAGGWWWHSEYDILDKADIDILVRDTKIYSLAVLRMVADDILPYRYARLAREISETLASYQREANDSFSLELVMNLAGRFAEKAEEFDARVKKTNVEPSGARKVNEYLLKVSRCLIPVLYTEAGPFHQDLAISMPFIPGLYGARKIRTLGKSSSEFYYLLTKLTRERNRLALALREAIVYLDRAIAVMSGE</sequence>
<dbReference type="InterPro" id="IPR003137">
    <property type="entry name" value="PA_domain"/>
</dbReference>
<dbReference type="PANTHER" id="PTHR10404">
    <property type="entry name" value="N-ACETYLATED-ALPHA-LINKED ACIDIC DIPEPTIDASE"/>
    <property type="match status" value="1"/>
</dbReference>
<proteinExistence type="predicted"/>
<dbReference type="PANTHER" id="PTHR10404:SF46">
    <property type="entry name" value="VACUOLAR PROTEIN SORTING-ASSOCIATED PROTEIN 70"/>
    <property type="match status" value="1"/>
</dbReference>
<gene>
    <name evidence="3" type="ORF">IMF26_04765</name>
</gene>
<dbReference type="InterPro" id="IPR046450">
    <property type="entry name" value="PA_dom_sf"/>
</dbReference>
<dbReference type="Gene3D" id="3.50.30.30">
    <property type="match status" value="1"/>
</dbReference>
<evidence type="ECO:0000313" key="3">
    <source>
        <dbReference type="EMBL" id="QUL99369.1"/>
    </source>
</evidence>
<evidence type="ECO:0000259" key="1">
    <source>
        <dbReference type="Pfam" id="PF02225"/>
    </source>
</evidence>